<dbReference type="RefSeq" id="XP_009162586.1">
    <property type="nucleotide sequence ID" value="XM_009164322.1"/>
</dbReference>
<name>A0A075A5P9_OPIVI</name>
<dbReference type="CTD" id="20314706"/>
<reference evidence="1 2" key="1">
    <citation type="submission" date="2013-11" db="EMBL/GenBank/DDBJ databases">
        <title>Opisthorchis viverrini - life in the bile duct.</title>
        <authorList>
            <person name="Young N.D."/>
            <person name="Nagarajan N."/>
            <person name="Lin S.J."/>
            <person name="Korhonen P.K."/>
            <person name="Jex A.R."/>
            <person name="Hall R.S."/>
            <person name="Safavi-Hemami H."/>
            <person name="Kaewkong W."/>
            <person name="Bertrand D."/>
            <person name="Gao S."/>
            <person name="Seet Q."/>
            <person name="Wongkham S."/>
            <person name="Teh B.T."/>
            <person name="Wongkham C."/>
            <person name="Intapan P.M."/>
            <person name="Maleewong W."/>
            <person name="Yang X."/>
            <person name="Hu M."/>
            <person name="Wang Z."/>
            <person name="Hofmann A."/>
            <person name="Sternberg P.W."/>
            <person name="Tan P."/>
            <person name="Wang J."/>
            <person name="Gasser R.B."/>
        </authorList>
    </citation>
    <scope>NUCLEOTIDE SEQUENCE [LARGE SCALE GENOMIC DNA]</scope>
</reference>
<evidence type="ECO:0000313" key="2">
    <source>
        <dbReference type="Proteomes" id="UP000054324"/>
    </source>
</evidence>
<dbReference type="OrthoDB" id="10547333at2759"/>
<accession>A0A075A5P9</accession>
<gene>
    <name evidence="1" type="ORF">T265_00518</name>
</gene>
<evidence type="ECO:0000313" key="1">
    <source>
        <dbReference type="EMBL" id="KER33627.1"/>
    </source>
</evidence>
<protein>
    <submittedName>
        <fullName evidence="1">Uncharacterized protein</fullName>
    </submittedName>
</protein>
<organism evidence="1 2">
    <name type="scientific">Opisthorchis viverrini</name>
    <name type="common">Southeast Asian liver fluke</name>
    <dbReference type="NCBI Taxonomy" id="6198"/>
    <lineage>
        <taxon>Eukaryota</taxon>
        <taxon>Metazoa</taxon>
        <taxon>Spiralia</taxon>
        <taxon>Lophotrochozoa</taxon>
        <taxon>Platyhelminthes</taxon>
        <taxon>Trematoda</taxon>
        <taxon>Digenea</taxon>
        <taxon>Opisthorchiida</taxon>
        <taxon>Opisthorchiata</taxon>
        <taxon>Opisthorchiidae</taxon>
        <taxon>Opisthorchis</taxon>
    </lineage>
</organism>
<keyword evidence="2" id="KW-1185">Reference proteome</keyword>
<dbReference type="KEGG" id="ovi:T265_00518"/>
<proteinExistence type="predicted"/>
<sequence length="99" mass="10790">MEAASHRHSKRYEIENRVIGAKPCRPGLIHCQKLEGLSDLLQIGKYSRSAVAPLWCITAMPPEGGTRAGILPRCPSLNREVEMQGSGSNHGPPVSKFVL</sequence>
<dbReference type="EMBL" id="KL596623">
    <property type="protein sequence ID" value="KER33627.1"/>
    <property type="molecule type" value="Genomic_DNA"/>
</dbReference>
<dbReference type="Proteomes" id="UP000054324">
    <property type="component" value="Unassembled WGS sequence"/>
</dbReference>
<dbReference type="AlphaFoldDB" id="A0A075A5P9"/>
<dbReference type="GeneID" id="20314706"/>